<accession>A0A4R6Q378</accession>
<gene>
    <name evidence="3" type="ORF">EV211_1157</name>
</gene>
<evidence type="ECO:0008006" key="5">
    <source>
        <dbReference type="Google" id="ProtNLM"/>
    </source>
</evidence>
<feature type="signal peptide" evidence="2">
    <location>
        <begin position="1"/>
        <end position="25"/>
    </location>
</feature>
<keyword evidence="2" id="KW-0732">Signal</keyword>
<evidence type="ECO:0000256" key="1">
    <source>
        <dbReference type="SAM" id="MobiDB-lite"/>
    </source>
</evidence>
<evidence type="ECO:0000313" key="3">
    <source>
        <dbReference type="EMBL" id="TDP56385.1"/>
    </source>
</evidence>
<feature type="compositionally biased region" description="Polar residues" evidence="1">
    <location>
        <begin position="72"/>
        <end position="82"/>
    </location>
</feature>
<dbReference type="RefSeq" id="WP_133528356.1">
    <property type="nucleotide sequence ID" value="NZ_SNXO01000015.1"/>
</dbReference>
<proteinExistence type="predicted"/>
<sequence>MRKYLLVGSVIVCMAVFLVGCNSQAAKESPKDDSKVITSSSAGETDKTTESNKPTQTKKLPKTKAREESKGSETVMSNEPPSTTKQTEKQTTAKVTSPAKKEEQPKVNDSAQKKTDQPNPEPPKQEPVQEEAPAQAEPVEEQTASFDVSPYVNYAISYAQSIGLDTGTMATDCWDNPISANAGKKNIKADIQSRMNRYKNVEGCTGVWVWTTKESESDYLIYIGYY</sequence>
<keyword evidence="4" id="KW-1185">Reference proteome</keyword>
<evidence type="ECO:0000256" key="2">
    <source>
        <dbReference type="SAM" id="SignalP"/>
    </source>
</evidence>
<dbReference type="PROSITE" id="PS51257">
    <property type="entry name" value="PROKAR_LIPOPROTEIN"/>
    <property type="match status" value="1"/>
</dbReference>
<comment type="caution">
    <text evidence="3">The sequence shown here is derived from an EMBL/GenBank/DDBJ whole genome shotgun (WGS) entry which is preliminary data.</text>
</comment>
<feature type="chain" id="PRO_5020787800" description="SCP domain-containing protein" evidence="2">
    <location>
        <begin position="26"/>
        <end position="226"/>
    </location>
</feature>
<dbReference type="Proteomes" id="UP000295500">
    <property type="component" value="Unassembled WGS sequence"/>
</dbReference>
<feature type="compositionally biased region" description="Low complexity" evidence="1">
    <location>
        <begin position="83"/>
        <end position="96"/>
    </location>
</feature>
<dbReference type="OrthoDB" id="1863100at2"/>
<dbReference type="EMBL" id="SNXO01000015">
    <property type="protein sequence ID" value="TDP56385.1"/>
    <property type="molecule type" value="Genomic_DNA"/>
</dbReference>
<reference evidence="3 4" key="1">
    <citation type="submission" date="2019-03" db="EMBL/GenBank/DDBJ databases">
        <title>Genomic Encyclopedia of Type Strains, Phase IV (KMG-IV): sequencing the most valuable type-strain genomes for metagenomic binning, comparative biology and taxonomic classification.</title>
        <authorList>
            <person name="Goeker M."/>
        </authorList>
    </citation>
    <scope>NUCLEOTIDE SEQUENCE [LARGE SCALE GENOMIC DNA]</scope>
    <source>
        <strain evidence="3 4">DSM 28287</strain>
    </source>
</reference>
<dbReference type="AlphaFoldDB" id="A0A4R6Q378"/>
<organism evidence="3 4">
    <name type="scientific">Aminicella lysinilytica</name>
    <dbReference type="NCBI Taxonomy" id="433323"/>
    <lineage>
        <taxon>Bacteria</taxon>
        <taxon>Bacillati</taxon>
        <taxon>Bacillota</taxon>
        <taxon>Clostridia</taxon>
        <taxon>Peptostreptococcales</taxon>
        <taxon>Anaerovoracaceae</taxon>
        <taxon>Aminicella</taxon>
    </lineage>
</organism>
<name>A0A4R6Q378_9FIRM</name>
<protein>
    <recommendedName>
        <fullName evidence="5">SCP domain-containing protein</fullName>
    </recommendedName>
</protein>
<evidence type="ECO:0000313" key="4">
    <source>
        <dbReference type="Proteomes" id="UP000295500"/>
    </source>
</evidence>
<feature type="region of interest" description="Disordered" evidence="1">
    <location>
        <begin position="25"/>
        <end position="143"/>
    </location>
</feature>
<feature type="compositionally biased region" description="Basic and acidic residues" evidence="1">
    <location>
        <begin position="99"/>
        <end position="116"/>
    </location>
</feature>